<protein>
    <submittedName>
        <fullName evidence="2">GNAT family N-acetyltransferase</fullName>
    </submittedName>
</protein>
<dbReference type="Pfam" id="PF00583">
    <property type="entry name" value="Acetyltransf_1"/>
    <property type="match status" value="1"/>
</dbReference>
<dbReference type="PROSITE" id="PS51186">
    <property type="entry name" value="GNAT"/>
    <property type="match status" value="1"/>
</dbReference>
<dbReference type="InterPro" id="IPR000182">
    <property type="entry name" value="GNAT_dom"/>
</dbReference>
<dbReference type="KEGG" id="prz:GZH47_28170"/>
<dbReference type="AlphaFoldDB" id="A0A6C0P6Y9"/>
<dbReference type="SUPFAM" id="SSF55729">
    <property type="entry name" value="Acyl-CoA N-acyltransferases (Nat)"/>
    <property type="match status" value="1"/>
</dbReference>
<dbReference type="Proteomes" id="UP000479114">
    <property type="component" value="Chromosome"/>
</dbReference>
<organism evidence="2 3">
    <name type="scientific">Paenibacillus rhizovicinus</name>
    <dbReference type="NCBI Taxonomy" id="2704463"/>
    <lineage>
        <taxon>Bacteria</taxon>
        <taxon>Bacillati</taxon>
        <taxon>Bacillota</taxon>
        <taxon>Bacilli</taxon>
        <taxon>Bacillales</taxon>
        <taxon>Paenibacillaceae</taxon>
        <taxon>Paenibacillus</taxon>
    </lineage>
</organism>
<proteinExistence type="predicted"/>
<evidence type="ECO:0000313" key="2">
    <source>
        <dbReference type="EMBL" id="QHW34288.1"/>
    </source>
</evidence>
<accession>A0A6C0P6Y9</accession>
<dbReference type="GO" id="GO:0016747">
    <property type="term" value="F:acyltransferase activity, transferring groups other than amino-acyl groups"/>
    <property type="evidence" value="ECO:0007669"/>
    <property type="project" value="InterPro"/>
</dbReference>
<dbReference type="RefSeq" id="WP_162644280.1">
    <property type="nucleotide sequence ID" value="NZ_CP048286.1"/>
</dbReference>
<gene>
    <name evidence="2" type="ORF">GZH47_28170</name>
</gene>
<feature type="domain" description="N-acetyltransferase" evidence="1">
    <location>
        <begin position="26"/>
        <end position="173"/>
    </location>
</feature>
<reference evidence="2 3" key="1">
    <citation type="submission" date="2020-02" db="EMBL/GenBank/DDBJ databases">
        <title>Paenibacillus sp. nov., isolated from rhizosphere soil of tomato.</title>
        <authorList>
            <person name="Weon H.-Y."/>
            <person name="Lee S.A."/>
        </authorList>
    </citation>
    <scope>NUCLEOTIDE SEQUENCE [LARGE SCALE GENOMIC DNA]</scope>
    <source>
        <strain evidence="2 3">14171R-81</strain>
    </source>
</reference>
<dbReference type="Gene3D" id="3.40.630.30">
    <property type="match status" value="1"/>
</dbReference>
<evidence type="ECO:0000259" key="1">
    <source>
        <dbReference type="PROSITE" id="PS51186"/>
    </source>
</evidence>
<name>A0A6C0P6Y9_9BACL</name>
<keyword evidence="3" id="KW-1185">Reference proteome</keyword>
<sequence>MEKPLALESTDAELILASIEDRETLKNLMQFYDYDFSAFISIDVEDNGLYSPYAYLDDYWIDAAHRFPYLIKRAGRYAGFALVRRIETEDRHYFSIAEFFIMKKYRKNAIGRQVAVRLFDLHEGDWEVFQLESNKPARIFWTKVIGDYSGGAFTERFEEGKSIQDFVSRRLADG</sequence>
<dbReference type="InterPro" id="IPR016181">
    <property type="entry name" value="Acyl_CoA_acyltransferase"/>
</dbReference>
<keyword evidence="2" id="KW-0808">Transferase</keyword>
<dbReference type="EMBL" id="CP048286">
    <property type="protein sequence ID" value="QHW34288.1"/>
    <property type="molecule type" value="Genomic_DNA"/>
</dbReference>
<evidence type="ECO:0000313" key="3">
    <source>
        <dbReference type="Proteomes" id="UP000479114"/>
    </source>
</evidence>